<keyword evidence="3" id="KW-0949">S-adenosyl-L-methionine</keyword>
<dbReference type="HOGENOM" id="CLU_089926_1_0_0"/>
<protein>
    <recommendedName>
        <fullName evidence="7">Anaerobic ribonucleoside-triphosphate reductase-activating protein</fullName>
        <ecNumber evidence="7">1.97.1.-</ecNumber>
    </recommendedName>
</protein>
<dbReference type="InterPro" id="IPR012837">
    <property type="entry name" value="NrdG"/>
</dbReference>
<comment type="function">
    <text evidence="7">Activation of anaerobic ribonucleoside-triphosphate reductase under anaerobic conditions by generation of an organic free radical, using S-adenosylmethionine and reduced flavodoxin as cosubstrates to produce 5'-deoxy-adenosine.</text>
</comment>
<dbReference type="Proteomes" id="UP000008922">
    <property type="component" value="Chromosome"/>
</dbReference>
<dbReference type="PANTHER" id="PTHR30352:SF2">
    <property type="entry name" value="ANAEROBIC RIBONUCLEOSIDE-TRIPHOSPHATE REDUCTASE-ACTIVATING PROTEIN"/>
    <property type="match status" value="1"/>
</dbReference>
<dbReference type="GO" id="GO:0046872">
    <property type="term" value="F:metal ion binding"/>
    <property type="evidence" value="ECO:0007669"/>
    <property type="project" value="UniProtKB-KW"/>
</dbReference>
<dbReference type="GO" id="GO:0051539">
    <property type="term" value="F:4 iron, 4 sulfur cluster binding"/>
    <property type="evidence" value="ECO:0007669"/>
    <property type="project" value="UniProtKB-KW"/>
</dbReference>
<keyword evidence="9" id="KW-1185">Reference proteome</keyword>
<dbReference type="SUPFAM" id="SSF102114">
    <property type="entry name" value="Radical SAM enzymes"/>
    <property type="match status" value="1"/>
</dbReference>
<accession>E8N5G3</accession>
<evidence type="ECO:0000256" key="4">
    <source>
        <dbReference type="ARBA" id="ARBA00022723"/>
    </source>
</evidence>
<dbReference type="OrthoDB" id="9782387at2"/>
<dbReference type="KEGG" id="atm:ANT_16510"/>
<evidence type="ECO:0000313" key="8">
    <source>
        <dbReference type="EMBL" id="BAJ63677.1"/>
    </source>
</evidence>
<keyword evidence="7" id="KW-0560">Oxidoreductase</keyword>
<evidence type="ECO:0000256" key="2">
    <source>
        <dbReference type="ARBA" id="ARBA00022485"/>
    </source>
</evidence>
<dbReference type="InterPro" id="IPR013785">
    <property type="entry name" value="Aldolase_TIM"/>
</dbReference>
<dbReference type="GO" id="GO:0043365">
    <property type="term" value="F:[formate-C-acetyltransferase]-activating enzyme activity"/>
    <property type="evidence" value="ECO:0007669"/>
    <property type="project" value="InterPro"/>
</dbReference>
<dbReference type="CDD" id="cd01335">
    <property type="entry name" value="Radical_SAM"/>
    <property type="match status" value="1"/>
</dbReference>
<organism evidence="8 9">
    <name type="scientific">Anaerolinea thermophila (strain DSM 14523 / JCM 11388 / NBRC 100420 / UNI-1)</name>
    <dbReference type="NCBI Taxonomy" id="926569"/>
    <lineage>
        <taxon>Bacteria</taxon>
        <taxon>Bacillati</taxon>
        <taxon>Chloroflexota</taxon>
        <taxon>Anaerolineae</taxon>
        <taxon>Anaerolineales</taxon>
        <taxon>Anaerolineaceae</taxon>
        <taxon>Anaerolinea</taxon>
    </lineage>
</organism>
<evidence type="ECO:0000256" key="1">
    <source>
        <dbReference type="ARBA" id="ARBA00001966"/>
    </source>
</evidence>
<reference evidence="8 9" key="1">
    <citation type="submission" date="2010-12" db="EMBL/GenBank/DDBJ databases">
        <title>Whole genome sequence of Anaerolinea thermophila UNI-1.</title>
        <authorList>
            <person name="Narita-Yamada S."/>
            <person name="Kishi E."/>
            <person name="Watanabe Y."/>
            <person name="Takasaki K."/>
            <person name="Ankai A."/>
            <person name="Oguchi A."/>
            <person name="Fukui S."/>
            <person name="Takahashi M."/>
            <person name="Yashiro I."/>
            <person name="Hosoyama A."/>
            <person name="Sekiguchi Y."/>
            <person name="Hanada S."/>
            <person name="Fujita N."/>
        </authorList>
    </citation>
    <scope>NUCLEOTIDE SEQUENCE [LARGE SCALE GENOMIC DNA]</scope>
    <source>
        <strain evidence="9">DSM 14523 / JCM 11388 / NBRC 100420 / UNI-1</strain>
    </source>
</reference>
<dbReference type="PANTHER" id="PTHR30352">
    <property type="entry name" value="PYRUVATE FORMATE-LYASE-ACTIVATING ENZYME"/>
    <property type="match status" value="1"/>
</dbReference>
<dbReference type="SFLD" id="SFLDG01063">
    <property type="entry name" value="activating_enzymes__group_1"/>
    <property type="match status" value="1"/>
</dbReference>
<dbReference type="GO" id="GO:0004748">
    <property type="term" value="F:ribonucleoside-diphosphate reductase activity, thioredoxin disulfide as acceptor"/>
    <property type="evidence" value="ECO:0007669"/>
    <property type="project" value="TreeGrafter"/>
</dbReference>
<dbReference type="eggNOG" id="COG0602">
    <property type="taxonomic scope" value="Bacteria"/>
</dbReference>
<dbReference type="Gene3D" id="3.20.20.70">
    <property type="entry name" value="Aldolase class I"/>
    <property type="match status" value="1"/>
</dbReference>
<dbReference type="EC" id="1.97.1.-" evidence="7"/>
<dbReference type="SFLD" id="SFLDG01066">
    <property type="entry name" value="organic_radical-activating_enz"/>
    <property type="match status" value="1"/>
</dbReference>
<dbReference type="STRING" id="926569.ANT_16510"/>
<dbReference type="InterPro" id="IPR058240">
    <property type="entry name" value="rSAM_sf"/>
</dbReference>
<dbReference type="RefSeq" id="WP_013560056.1">
    <property type="nucleotide sequence ID" value="NC_014960.1"/>
</dbReference>
<evidence type="ECO:0000256" key="6">
    <source>
        <dbReference type="ARBA" id="ARBA00023014"/>
    </source>
</evidence>
<proteinExistence type="inferred from homology"/>
<keyword evidence="4" id="KW-0479">Metal-binding</keyword>
<dbReference type="PIRSF" id="PIRSF000368">
    <property type="entry name" value="NrdG"/>
    <property type="match status" value="1"/>
</dbReference>
<dbReference type="InterPro" id="IPR007197">
    <property type="entry name" value="rSAM"/>
</dbReference>
<name>E8N5G3_ANATU</name>
<keyword evidence="5" id="KW-0408">Iron</keyword>
<dbReference type="Pfam" id="PF13353">
    <property type="entry name" value="Fer4_12"/>
    <property type="match status" value="1"/>
</dbReference>
<comment type="similarity">
    <text evidence="7">Belongs to the organic radical-activating enzymes family.</text>
</comment>
<keyword evidence="6" id="KW-0411">Iron-sulfur</keyword>
<dbReference type="SFLD" id="SFLDF00299">
    <property type="entry name" value="anaerobic_ribonucleoside-triph"/>
    <property type="match status" value="1"/>
</dbReference>
<comment type="cofactor">
    <cofactor evidence="1">
        <name>[4Fe-4S] cluster</name>
        <dbReference type="ChEBI" id="CHEBI:49883"/>
    </cofactor>
</comment>
<keyword evidence="2" id="KW-0004">4Fe-4S</keyword>
<dbReference type="EMBL" id="AP012029">
    <property type="protein sequence ID" value="BAJ63677.1"/>
    <property type="molecule type" value="Genomic_DNA"/>
</dbReference>
<gene>
    <name evidence="8" type="ordered locus">ANT_16510</name>
</gene>
<evidence type="ECO:0000256" key="3">
    <source>
        <dbReference type="ARBA" id="ARBA00022691"/>
    </source>
</evidence>
<dbReference type="AlphaFoldDB" id="E8N5G3"/>
<dbReference type="InterPro" id="IPR034457">
    <property type="entry name" value="Organic_radical-activating"/>
</dbReference>
<sequence>MNTYKVPELRIHAILPESVANGPGKRTVIWVQGCSLGCAGCFNPQTHSFHQGTRVNPLELAQEILSQQTSIEGITLTGGEPLFQIEALESLLSTLRANSSLSVILLTGFEWDEIFRLQGDRLFPYVDVIISGRFIKEKRLAQSFIGSANKEFHFLTTRYSLSDFQDVPVCEITISPEGNTFITGIDPLAW</sequence>
<evidence type="ECO:0000256" key="7">
    <source>
        <dbReference type="PIRNR" id="PIRNR000368"/>
    </source>
</evidence>
<dbReference type="SFLD" id="SFLDS00029">
    <property type="entry name" value="Radical_SAM"/>
    <property type="match status" value="1"/>
</dbReference>
<evidence type="ECO:0000313" key="9">
    <source>
        <dbReference type="Proteomes" id="UP000008922"/>
    </source>
</evidence>
<dbReference type="InParanoid" id="E8N5G3"/>
<evidence type="ECO:0000256" key="5">
    <source>
        <dbReference type="ARBA" id="ARBA00023004"/>
    </source>
</evidence>